<sequence>MVYYTTTYVTPRCYTETPKYCTGKAEYYTTTFAAPVYYTEKLKYFSAPSNYRTEAPVDYTIYAPGFYSTPYAAPIYTTKAHTTKAPELLLRLLRPSAPKLRIYYIMVKPEMETVYYTEEFKYYSSPNKYQTEAPVYYTTIALECYTTTNNTTPNYYTVAPKCYTSMHNQFAIDMSVVFMVIGHWELIVDLD</sequence>
<proteinExistence type="predicted"/>
<reference evidence="1 2" key="1">
    <citation type="journal article" date="2011" name="Science">
        <title>The ecoresponsive genome of Daphnia pulex.</title>
        <authorList>
            <person name="Colbourne J.K."/>
            <person name="Pfrender M.E."/>
            <person name="Gilbert D."/>
            <person name="Thomas W.K."/>
            <person name="Tucker A."/>
            <person name="Oakley T.H."/>
            <person name="Tokishita S."/>
            <person name="Aerts A."/>
            <person name="Arnold G.J."/>
            <person name="Basu M.K."/>
            <person name="Bauer D.J."/>
            <person name="Caceres C.E."/>
            <person name="Carmel L."/>
            <person name="Casola C."/>
            <person name="Choi J.H."/>
            <person name="Detter J.C."/>
            <person name="Dong Q."/>
            <person name="Dusheyko S."/>
            <person name="Eads B.D."/>
            <person name="Frohlich T."/>
            <person name="Geiler-Samerotte K.A."/>
            <person name="Gerlach D."/>
            <person name="Hatcher P."/>
            <person name="Jogdeo S."/>
            <person name="Krijgsveld J."/>
            <person name="Kriventseva E.V."/>
            <person name="Kultz D."/>
            <person name="Laforsch C."/>
            <person name="Lindquist E."/>
            <person name="Lopez J."/>
            <person name="Manak J.R."/>
            <person name="Muller J."/>
            <person name="Pangilinan J."/>
            <person name="Patwardhan R.P."/>
            <person name="Pitluck S."/>
            <person name="Pritham E.J."/>
            <person name="Rechtsteiner A."/>
            <person name="Rho M."/>
            <person name="Rogozin I.B."/>
            <person name="Sakarya O."/>
            <person name="Salamov A."/>
            <person name="Schaack S."/>
            <person name="Shapiro H."/>
            <person name="Shiga Y."/>
            <person name="Skalitzky C."/>
            <person name="Smith Z."/>
            <person name="Souvorov A."/>
            <person name="Sung W."/>
            <person name="Tang Z."/>
            <person name="Tsuchiya D."/>
            <person name="Tu H."/>
            <person name="Vos H."/>
            <person name="Wang M."/>
            <person name="Wolf Y.I."/>
            <person name="Yamagata H."/>
            <person name="Yamada T."/>
            <person name="Ye Y."/>
            <person name="Shaw J.R."/>
            <person name="Andrews J."/>
            <person name="Crease T.J."/>
            <person name="Tang H."/>
            <person name="Lucas S.M."/>
            <person name="Robertson H.M."/>
            <person name="Bork P."/>
            <person name="Koonin E.V."/>
            <person name="Zdobnov E.M."/>
            <person name="Grigoriev I.V."/>
            <person name="Lynch M."/>
            <person name="Boore J.L."/>
        </authorList>
    </citation>
    <scope>NUCLEOTIDE SEQUENCE [LARGE SCALE GENOMIC DNA]</scope>
</reference>
<accession>E9HZK5</accession>
<dbReference type="KEGG" id="dpx:DAPPUDRAFT_336380"/>
<dbReference type="InParanoid" id="E9HZK5"/>
<evidence type="ECO:0000313" key="2">
    <source>
        <dbReference type="Proteomes" id="UP000000305"/>
    </source>
</evidence>
<dbReference type="PANTHER" id="PTHR23263">
    <property type="entry name" value="SMALL PROLINE-RICH PROTEIN"/>
    <property type="match status" value="1"/>
</dbReference>
<keyword evidence="2" id="KW-1185">Reference proteome</keyword>
<gene>
    <name evidence="1" type="ORF">DAPPUDRAFT_336380</name>
</gene>
<dbReference type="Proteomes" id="UP000000305">
    <property type="component" value="Unassembled WGS sequence"/>
</dbReference>
<dbReference type="EMBL" id="GL733363">
    <property type="protein sequence ID" value="EFX62828.1"/>
    <property type="molecule type" value="Genomic_DNA"/>
</dbReference>
<dbReference type="OrthoDB" id="6379388at2759"/>
<evidence type="ECO:0000313" key="1">
    <source>
        <dbReference type="EMBL" id="EFX62828.1"/>
    </source>
</evidence>
<organism evidence="1 2">
    <name type="scientific">Daphnia pulex</name>
    <name type="common">Water flea</name>
    <dbReference type="NCBI Taxonomy" id="6669"/>
    <lineage>
        <taxon>Eukaryota</taxon>
        <taxon>Metazoa</taxon>
        <taxon>Ecdysozoa</taxon>
        <taxon>Arthropoda</taxon>
        <taxon>Crustacea</taxon>
        <taxon>Branchiopoda</taxon>
        <taxon>Diplostraca</taxon>
        <taxon>Cladocera</taxon>
        <taxon>Anomopoda</taxon>
        <taxon>Daphniidae</taxon>
        <taxon>Daphnia</taxon>
    </lineage>
</organism>
<dbReference type="PANTHER" id="PTHR23263:SF124">
    <property type="entry name" value="SMALL PROLINE-RICH PROTEIN 3"/>
    <property type="match status" value="1"/>
</dbReference>
<name>E9HZK5_DAPPU</name>
<dbReference type="HOGENOM" id="CLU_1422838_0_0_1"/>
<dbReference type="PhylomeDB" id="E9HZK5"/>
<dbReference type="AlphaFoldDB" id="E9HZK5"/>
<protein>
    <submittedName>
        <fullName evidence="1">Uncharacterized protein</fullName>
    </submittedName>
</protein>